<feature type="domain" description="Superoxide dismutase copper/zinc binding" evidence="4">
    <location>
        <begin position="87"/>
        <end position="212"/>
    </location>
</feature>
<dbReference type="Proteomes" id="UP000660611">
    <property type="component" value="Unassembled WGS sequence"/>
</dbReference>
<keyword evidence="3" id="KW-0732">Signal</keyword>
<evidence type="ECO:0000256" key="2">
    <source>
        <dbReference type="SAM" id="MobiDB-lite"/>
    </source>
</evidence>
<comment type="similarity">
    <text evidence="1">Belongs to the Cu-Zn superoxide dismutase family.</text>
</comment>
<dbReference type="PROSITE" id="PS51257">
    <property type="entry name" value="PROKAR_LIPOPROTEIN"/>
    <property type="match status" value="1"/>
</dbReference>
<proteinExistence type="inferred from homology"/>
<feature type="signal peptide" evidence="3">
    <location>
        <begin position="1"/>
        <end position="22"/>
    </location>
</feature>
<feature type="region of interest" description="Disordered" evidence="2">
    <location>
        <begin position="127"/>
        <end position="149"/>
    </location>
</feature>
<evidence type="ECO:0000313" key="6">
    <source>
        <dbReference type="Proteomes" id="UP000660611"/>
    </source>
</evidence>
<dbReference type="InterPro" id="IPR036423">
    <property type="entry name" value="SOD-like_Cu/Zn_dom_sf"/>
</dbReference>
<protein>
    <recommendedName>
        <fullName evidence="4">Superoxide dismutase copper/zinc binding domain-containing protein</fullName>
    </recommendedName>
</protein>
<dbReference type="SUPFAM" id="SSF49329">
    <property type="entry name" value="Cu,Zn superoxide dismutase-like"/>
    <property type="match status" value="1"/>
</dbReference>
<name>A0A919UFA9_9ACTN</name>
<dbReference type="EMBL" id="BONQ01000126">
    <property type="protein sequence ID" value="GIG49961.1"/>
    <property type="molecule type" value="Genomic_DNA"/>
</dbReference>
<evidence type="ECO:0000259" key="4">
    <source>
        <dbReference type="Pfam" id="PF00080"/>
    </source>
</evidence>
<feature type="chain" id="PRO_5039211974" description="Superoxide dismutase copper/zinc binding domain-containing protein" evidence="3">
    <location>
        <begin position="23"/>
        <end position="217"/>
    </location>
</feature>
<dbReference type="GO" id="GO:0046872">
    <property type="term" value="F:metal ion binding"/>
    <property type="evidence" value="ECO:0007669"/>
    <property type="project" value="InterPro"/>
</dbReference>
<evidence type="ECO:0000313" key="5">
    <source>
        <dbReference type="EMBL" id="GIG49961.1"/>
    </source>
</evidence>
<dbReference type="RefSeq" id="WP_203851614.1">
    <property type="nucleotide sequence ID" value="NZ_BAAAVW010000029.1"/>
</dbReference>
<evidence type="ECO:0000256" key="3">
    <source>
        <dbReference type="SAM" id="SignalP"/>
    </source>
</evidence>
<dbReference type="Pfam" id="PF00080">
    <property type="entry name" value="Sod_Cu"/>
    <property type="match status" value="1"/>
</dbReference>
<reference evidence="5" key="1">
    <citation type="submission" date="2021-01" db="EMBL/GenBank/DDBJ databases">
        <title>Whole genome shotgun sequence of Dactylosporangium siamense NBRC 106093.</title>
        <authorList>
            <person name="Komaki H."/>
            <person name="Tamura T."/>
        </authorList>
    </citation>
    <scope>NUCLEOTIDE SEQUENCE</scope>
    <source>
        <strain evidence="5">NBRC 106093</strain>
    </source>
</reference>
<keyword evidence="6" id="KW-1185">Reference proteome</keyword>
<accession>A0A919UFA9</accession>
<dbReference type="AlphaFoldDB" id="A0A919UFA9"/>
<organism evidence="5 6">
    <name type="scientific">Dactylosporangium siamense</name>
    <dbReference type="NCBI Taxonomy" id="685454"/>
    <lineage>
        <taxon>Bacteria</taxon>
        <taxon>Bacillati</taxon>
        <taxon>Actinomycetota</taxon>
        <taxon>Actinomycetes</taxon>
        <taxon>Micromonosporales</taxon>
        <taxon>Micromonosporaceae</taxon>
        <taxon>Dactylosporangium</taxon>
    </lineage>
</organism>
<evidence type="ECO:0000256" key="1">
    <source>
        <dbReference type="ARBA" id="ARBA00010457"/>
    </source>
</evidence>
<dbReference type="Gene3D" id="2.60.40.200">
    <property type="entry name" value="Superoxide dismutase, copper/zinc binding domain"/>
    <property type="match status" value="1"/>
</dbReference>
<dbReference type="InterPro" id="IPR001424">
    <property type="entry name" value="SOD_Cu_Zn_dom"/>
</dbReference>
<gene>
    <name evidence="5" type="ORF">Dsi01nite_080020</name>
</gene>
<feature type="compositionally biased region" description="Low complexity" evidence="2">
    <location>
        <begin position="138"/>
        <end position="149"/>
    </location>
</feature>
<dbReference type="GO" id="GO:0006801">
    <property type="term" value="P:superoxide metabolic process"/>
    <property type="evidence" value="ECO:0007669"/>
    <property type="project" value="InterPro"/>
</dbReference>
<sequence length="217" mass="21313">MRRRRAVLLSPVLLLVPAVLLAGCGGDAKTGLPAPGVSAGPTTGGSGAPAPSGSAGVTAAGTFAPYTTGSTAVTYDPALVPAGATAMVTLTPSGTTAVVRLAVTGLQAGRTYGAHLHVKPCGATGDAAGPHYQHHPDPAASASAPSVDPSYANPHNEVWLDVTTDGNGSATSTATQPWMFDPAHAPRSLVIHTQATKTAPGVAGTAGTRLACLTLPA</sequence>
<comment type="caution">
    <text evidence="5">The sequence shown here is derived from an EMBL/GenBank/DDBJ whole genome shotgun (WGS) entry which is preliminary data.</text>
</comment>
<feature type="region of interest" description="Disordered" evidence="2">
    <location>
        <begin position="35"/>
        <end position="54"/>
    </location>
</feature>